<organism evidence="1 2">
    <name type="scientific">Oceanithermus desulfurans NBRC 100063</name>
    <dbReference type="NCBI Taxonomy" id="1227550"/>
    <lineage>
        <taxon>Bacteria</taxon>
        <taxon>Thermotogati</taxon>
        <taxon>Deinococcota</taxon>
        <taxon>Deinococci</taxon>
        <taxon>Thermales</taxon>
        <taxon>Thermaceae</taxon>
        <taxon>Oceanithermus</taxon>
    </lineage>
</organism>
<evidence type="ECO:0000313" key="2">
    <source>
        <dbReference type="Proteomes" id="UP000321827"/>
    </source>
</evidence>
<dbReference type="GO" id="GO:0003677">
    <property type="term" value="F:DNA binding"/>
    <property type="evidence" value="ECO:0007669"/>
    <property type="project" value="UniProtKB-KW"/>
</dbReference>
<dbReference type="EMBL" id="BJXN01000012">
    <property type="protein sequence ID" value="GEM90332.1"/>
    <property type="molecule type" value="Genomic_DNA"/>
</dbReference>
<protein>
    <submittedName>
        <fullName evidence="1">DNA-binding protein</fullName>
    </submittedName>
</protein>
<comment type="caution">
    <text evidence="1">The sequence shown here is derived from an EMBL/GenBank/DDBJ whole genome shotgun (WGS) entry which is preliminary data.</text>
</comment>
<dbReference type="Proteomes" id="UP000321827">
    <property type="component" value="Unassembled WGS sequence"/>
</dbReference>
<reference evidence="1 2" key="1">
    <citation type="submission" date="2019-07" db="EMBL/GenBank/DDBJ databases">
        <title>Whole genome shotgun sequence of Oceanithermus desulfurans NBRC 100063.</title>
        <authorList>
            <person name="Hosoyama A."/>
            <person name="Uohara A."/>
            <person name="Ohji S."/>
            <person name="Ichikawa N."/>
        </authorList>
    </citation>
    <scope>NUCLEOTIDE SEQUENCE [LARGE SCALE GENOMIC DNA]</scope>
    <source>
        <strain evidence="1 2">NBRC 100063</strain>
    </source>
</reference>
<accession>A0A511RN18</accession>
<gene>
    <name evidence="1" type="ORF">ODE01S_17660</name>
</gene>
<dbReference type="Gene3D" id="3.40.50.450">
    <property type="match status" value="1"/>
</dbReference>
<evidence type="ECO:0000313" key="1">
    <source>
        <dbReference type="EMBL" id="GEM90332.1"/>
    </source>
</evidence>
<dbReference type="PANTHER" id="PTHR43393">
    <property type="entry name" value="CYTOKININ RIBOSIDE 5'-MONOPHOSPHATE PHOSPHORIBOHYDROLASE"/>
    <property type="match status" value="1"/>
</dbReference>
<dbReference type="Pfam" id="PF18306">
    <property type="entry name" value="LDcluster4"/>
    <property type="match status" value="1"/>
</dbReference>
<dbReference type="RefSeq" id="WP_147147970.1">
    <property type="nucleotide sequence ID" value="NZ_BJXN01000012.1"/>
</dbReference>
<keyword evidence="1" id="KW-0238">DNA-binding</keyword>
<dbReference type="OrthoDB" id="9801098at2"/>
<name>A0A511RN18_9DEIN</name>
<sequence length="180" mass="18861">MSVPVVSVFGSSRTAPGTPAWKQAEAWGRALAEAGFAVASGGYGGSMEAVSRGAKAAGGLVIGVTAPDLFKSRSGANAHVDLELPAPTLTGRIERMLELSRAALALPGGLGTLTEILVAWNRAYIQRLQGEPPFPVGVHAAWRPLLQPHLELSTRELDLLTFLEDSADVAAFLVRLHAAE</sequence>
<dbReference type="GO" id="GO:0005829">
    <property type="term" value="C:cytosol"/>
    <property type="evidence" value="ECO:0007669"/>
    <property type="project" value="TreeGrafter"/>
</dbReference>
<proteinExistence type="predicted"/>
<dbReference type="AlphaFoldDB" id="A0A511RN18"/>
<dbReference type="SUPFAM" id="SSF102405">
    <property type="entry name" value="MCP/YpsA-like"/>
    <property type="match status" value="1"/>
</dbReference>
<dbReference type="PANTHER" id="PTHR43393:SF3">
    <property type="entry name" value="LYSINE DECARBOXYLASE-LIKE PROTEIN"/>
    <property type="match status" value="1"/>
</dbReference>
<dbReference type="InterPro" id="IPR052341">
    <property type="entry name" value="LOG_family_nucleotidases"/>
</dbReference>
<dbReference type="InterPro" id="IPR041164">
    <property type="entry name" value="LDcluster4"/>
</dbReference>